<feature type="region of interest" description="Disordered" evidence="1">
    <location>
        <begin position="1"/>
        <end position="22"/>
    </location>
</feature>
<organism evidence="2 3">
    <name type="scientific">Rhizoctonia solani</name>
    <dbReference type="NCBI Taxonomy" id="456999"/>
    <lineage>
        <taxon>Eukaryota</taxon>
        <taxon>Fungi</taxon>
        <taxon>Dikarya</taxon>
        <taxon>Basidiomycota</taxon>
        <taxon>Agaricomycotina</taxon>
        <taxon>Agaricomycetes</taxon>
        <taxon>Cantharellales</taxon>
        <taxon>Ceratobasidiaceae</taxon>
        <taxon>Rhizoctonia</taxon>
    </lineage>
</organism>
<feature type="compositionally biased region" description="Polar residues" evidence="1">
    <location>
        <begin position="1"/>
        <end position="14"/>
    </location>
</feature>
<dbReference type="AlphaFoldDB" id="A0A8H3GSL9"/>
<dbReference type="Proteomes" id="UP000663831">
    <property type="component" value="Unassembled WGS sequence"/>
</dbReference>
<evidence type="ECO:0000256" key="1">
    <source>
        <dbReference type="SAM" id="MobiDB-lite"/>
    </source>
</evidence>
<proteinExistence type="predicted"/>
<name>A0A8H3GSL9_9AGAM</name>
<evidence type="ECO:0000313" key="2">
    <source>
        <dbReference type="EMBL" id="CAE6463300.1"/>
    </source>
</evidence>
<dbReference type="EMBL" id="CAJMWV010002463">
    <property type="protein sequence ID" value="CAE6463300.1"/>
    <property type="molecule type" value="Genomic_DNA"/>
</dbReference>
<gene>
    <name evidence="2" type="ORF">RDB_LOCUS78609</name>
</gene>
<protein>
    <submittedName>
        <fullName evidence="2">Uncharacterized protein</fullName>
    </submittedName>
</protein>
<sequence>MDPFDSSSVESTSDFIPDEPGPDFSSHPVGYLVHYMRLFYQHQGDWEPKRAEELNQCLFLVRNYKDQVSVSELETILRSARTWQLFEHFTHNSFNLITHFMELLKLHCESYLLFRYHGFLCFQLLTSVILAGVIKGCNTLERVFNYIQTKSNGKADIAYHVADLAASLLERGTMVHPQHHEEVFSSYFVASHLEGDYVLLPELGGFRKEDAVWLLGELWEDRKSFLQFSGSGLSSMMHGWSVVFAAMWRHIEKLQDSPELLKKLRNLLLRYALSAFNPEFKLVCNIVLLIEDQAPSTTTGYEELPPVDTDDADLILRLFMEYLNTEKRDIGPPPGDMMAFPFAMVYRTTLNTLPNQVPYFLVAVVERVWKMLGSTAPTLTLRERIVDSYEYGLNAIMSMCSALIFGDDIEPSLDAVSAWTKLLQEVNILELIGRLCSVAVVSSNSSASGFLISQDWFEMFTKYTPKFMECLKNVAQIDELGQLNDLCRTWETVLRHISLQLSFHPAGSPIQYRIYMCRSIWLNIHFLTREPNIYASDAVGYTTALSVVNRCIGIQLLLVHIAANV</sequence>
<reference evidence="2" key="1">
    <citation type="submission" date="2021-01" db="EMBL/GenBank/DDBJ databases">
        <authorList>
            <person name="Kaushik A."/>
        </authorList>
    </citation>
    <scope>NUCLEOTIDE SEQUENCE</scope>
    <source>
        <strain evidence="2">AG3-1AP</strain>
    </source>
</reference>
<comment type="caution">
    <text evidence="2">The sequence shown here is derived from an EMBL/GenBank/DDBJ whole genome shotgun (WGS) entry which is preliminary data.</text>
</comment>
<evidence type="ECO:0000313" key="3">
    <source>
        <dbReference type="Proteomes" id="UP000663831"/>
    </source>
</evidence>
<accession>A0A8H3GSL9</accession>